<dbReference type="Proteomes" id="UP001607303">
    <property type="component" value="Unassembled WGS sequence"/>
</dbReference>
<feature type="non-terminal residue" evidence="1">
    <location>
        <position position="147"/>
    </location>
</feature>
<comment type="caution">
    <text evidence="1">The sequence shown here is derived from an EMBL/GenBank/DDBJ whole genome shotgun (WGS) entry which is preliminary data.</text>
</comment>
<protein>
    <submittedName>
        <fullName evidence="1">Uncharacterized protein</fullName>
    </submittedName>
</protein>
<accession>A0ABD2C4K3</accession>
<name>A0ABD2C4K3_VESMC</name>
<evidence type="ECO:0000313" key="1">
    <source>
        <dbReference type="EMBL" id="KAL2739973.1"/>
    </source>
</evidence>
<dbReference type="AlphaFoldDB" id="A0ABD2C4K3"/>
<organism evidence="1 2">
    <name type="scientific">Vespula maculifrons</name>
    <name type="common">Eastern yellow jacket</name>
    <name type="synonym">Wasp</name>
    <dbReference type="NCBI Taxonomy" id="7453"/>
    <lineage>
        <taxon>Eukaryota</taxon>
        <taxon>Metazoa</taxon>
        <taxon>Ecdysozoa</taxon>
        <taxon>Arthropoda</taxon>
        <taxon>Hexapoda</taxon>
        <taxon>Insecta</taxon>
        <taxon>Pterygota</taxon>
        <taxon>Neoptera</taxon>
        <taxon>Endopterygota</taxon>
        <taxon>Hymenoptera</taxon>
        <taxon>Apocrita</taxon>
        <taxon>Aculeata</taxon>
        <taxon>Vespoidea</taxon>
        <taxon>Vespidae</taxon>
        <taxon>Vespinae</taxon>
        <taxon>Vespula</taxon>
    </lineage>
</organism>
<gene>
    <name evidence="1" type="ORF">V1477_011362</name>
</gene>
<proteinExistence type="predicted"/>
<dbReference type="EMBL" id="JAYRBN010000061">
    <property type="protein sequence ID" value="KAL2739973.1"/>
    <property type="molecule type" value="Genomic_DNA"/>
</dbReference>
<reference evidence="1 2" key="1">
    <citation type="journal article" date="2024" name="Ann. Entomol. Soc. Am.">
        <title>Genomic analyses of the southern and eastern yellowjacket wasps (Hymenoptera: Vespidae) reveal evolutionary signatures of social life.</title>
        <authorList>
            <person name="Catto M.A."/>
            <person name="Caine P.B."/>
            <person name="Orr S.E."/>
            <person name="Hunt B.G."/>
            <person name="Goodisman M.A.D."/>
        </authorList>
    </citation>
    <scope>NUCLEOTIDE SEQUENCE [LARGE SCALE GENOMIC DNA]</scope>
    <source>
        <strain evidence="1">232</strain>
        <tissue evidence="1">Head and thorax</tissue>
    </source>
</reference>
<evidence type="ECO:0000313" key="2">
    <source>
        <dbReference type="Proteomes" id="UP001607303"/>
    </source>
</evidence>
<sequence>MYLQAATSILRDLYDGFSGRCDIGSVSRLADSLASSKAIAYFDRLRSMLIVKVELSNPFGKVLKEKGNLEFGELTTEDVKVRSMENEASKVPALTFAGSNISKEKRIVRRYWTTTMLRTRWEIQRYKISRTLSGLSSPFRSPSHYLL</sequence>
<keyword evidence="2" id="KW-1185">Reference proteome</keyword>